<dbReference type="PANTHER" id="PTHR37947:SF1">
    <property type="entry name" value="BLL2462 PROTEIN"/>
    <property type="match status" value="1"/>
</dbReference>
<organism evidence="2 3">
    <name type="scientific">Minwuia thermotolerans</name>
    <dbReference type="NCBI Taxonomy" id="2056226"/>
    <lineage>
        <taxon>Bacteria</taxon>
        <taxon>Pseudomonadati</taxon>
        <taxon>Pseudomonadota</taxon>
        <taxon>Alphaproteobacteria</taxon>
        <taxon>Minwuiales</taxon>
        <taxon>Minwuiaceae</taxon>
        <taxon>Minwuia</taxon>
    </lineage>
</organism>
<evidence type="ECO:0008006" key="4">
    <source>
        <dbReference type="Google" id="ProtNLM"/>
    </source>
</evidence>
<dbReference type="AlphaFoldDB" id="A0A2M9G6N6"/>
<keyword evidence="1" id="KW-1133">Transmembrane helix</keyword>
<dbReference type="InterPro" id="IPR029062">
    <property type="entry name" value="Class_I_gatase-like"/>
</dbReference>
<feature type="transmembrane region" description="Helical" evidence="1">
    <location>
        <begin position="42"/>
        <end position="61"/>
    </location>
</feature>
<gene>
    <name evidence="2" type="ORF">CVT23_01510</name>
</gene>
<dbReference type="SUPFAM" id="SSF52317">
    <property type="entry name" value="Class I glutamine amidotransferase-like"/>
    <property type="match status" value="1"/>
</dbReference>
<keyword evidence="1" id="KW-0472">Membrane</keyword>
<evidence type="ECO:0000313" key="2">
    <source>
        <dbReference type="EMBL" id="PJK31385.1"/>
    </source>
</evidence>
<name>A0A2M9G6N6_9PROT</name>
<sequence>MFLDGNRLVFEPLVPEALLFVMAGLGAALVLFALFRRAPGGLLRLALMGAILAFLAGPTLVKEERRYHDDVAVVVIDRSISQESGDRTAQTDHARAAVEDAAGELDGLELRVVEAGPRAGGPPDGTMLVDAARRAMEGVPGDRLAGVVMITDGQVHDLPEEGDANLFGAPLHVLLTGEEDELDRRIEIASAPAFAIVGQQATAAIVVHDGSGASQFARVAIRRDGEPLETRLAPVGRETEIELPVGHGGRNIFEFVVEAGEGELTLENNRAAIAVNGVRDRLRVLLVSGEPYNGERTWRNLLKADPAVDLVHFTILRPPQKQDSTPIHELALIAFPIRELFEVKINEFDLIIFDRFWRRGVLHFAYLNNIVHYVREGGALLDAAGPSFAGPASLYRTPLSKVLPGAPTGEVTVTGFRPEVSEIGLRHPVTADLRGPLGDREWGRWFRLVDTEAAGADVLMTGPGDRPLLVLDRVGEGRVAQVLSDQAWLWARGYEGGGPQAEMLRRVAHWLMKEPALEEESVTAEIEGRQLTVKRRSLTPGPKTVTVTGPGGRARRLQLQEGNNGQSFARMDLDVAGLYRVRDGDLQSVAVLGNLNPLEFADLISTPEKLSPHVAASGGAMIRLADTPEPSLRRVGPGDRAAGRGWYGLVENEAYDVTGISRAPAVPPWVLVILMLGLALFAWRRESR</sequence>
<evidence type="ECO:0000256" key="1">
    <source>
        <dbReference type="SAM" id="Phobius"/>
    </source>
</evidence>
<proteinExistence type="predicted"/>
<keyword evidence="3" id="KW-1185">Reference proteome</keyword>
<dbReference type="PANTHER" id="PTHR37947">
    <property type="entry name" value="BLL2462 PROTEIN"/>
    <property type="match status" value="1"/>
</dbReference>
<comment type="caution">
    <text evidence="2">The sequence shown here is derived from an EMBL/GenBank/DDBJ whole genome shotgun (WGS) entry which is preliminary data.</text>
</comment>
<feature type="transmembrane region" description="Helical" evidence="1">
    <location>
        <begin position="666"/>
        <end position="683"/>
    </location>
</feature>
<dbReference type="OrthoDB" id="9769144at2"/>
<accession>A0A2M9G6N6</accession>
<keyword evidence="1" id="KW-0812">Transmembrane</keyword>
<feature type="transmembrane region" description="Helical" evidence="1">
    <location>
        <begin position="17"/>
        <end position="35"/>
    </location>
</feature>
<protein>
    <recommendedName>
        <fullName evidence="4">Glutamine amidotransferase domain-containing protein</fullName>
    </recommendedName>
</protein>
<dbReference type="Proteomes" id="UP000229498">
    <property type="component" value="Unassembled WGS sequence"/>
</dbReference>
<dbReference type="Gene3D" id="3.40.50.880">
    <property type="match status" value="1"/>
</dbReference>
<reference evidence="2 3" key="1">
    <citation type="submission" date="2017-11" db="EMBL/GenBank/DDBJ databases">
        <title>Draft genome sequence of Rhizobiales bacterium SY3-13.</title>
        <authorList>
            <person name="Sun C."/>
        </authorList>
    </citation>
    <scope>NUCLEOTIDE SEQUENCE [LARGE SCALE GENOMIC DNA]</scope>
    <source>
        <strain evidence="2 3">SY3-13</strain>
    </source>
</reference>
<evidence type="ECO:0000313" key="3">
    <source>
        <dbReference type="Proteomes" id="UP000229498"/>
    </source>
</evidence>
<dbReference type="EMBL" id="PHIG01000005">
    <property type="protein sequence ID" value="PJK31385.1"/>
    <property type="molecule type" value="Genomic_DNA"/>
</dbReference>
<dbReference type="RefSeq" id="WP_109793811.1">
    <property type="nucleotide sequence ID" value="NZ_PHIG01000005.1"/>
</dbReference>